<feature type="compositionally biased region" description="Polar residues" evidence="1">
    <location>
        <begin position="321"/>
        <end position="331"/>
    </location>
</feature>
<feature type="compositionally biased region" description="Basic and acidic residues" evidence="1">
    <location>
        <begin position="232"/>
        <end position="252"/>
    </location>
</feature>
<feature type="compositionally biased region" description="Basic and acidic residues" evidence="1">
    <location>
        <begin position="428"/>
        <end position="443"/>
    </location>
</feature>
<feature type="compositionally biased region" description="Basic and acidic residues" evidence="1">
    <location>
        <begin position="272"/>
        <end position="294"/>
    </location>
</feature>
<dbReference type="Proteomes" id="UP000507470">
    <property type="component" value="Unassembled WGS sequence"/>
</dbReference>
<feature type="compositionally biased region" description="Basic residues" evidence="1">
    <location>
        <begin position="449"/>
        <end position="460"/>
    </location>
</feature>
<feature type="compositionally biased region" description="Polar residues" evidence="1">
    <location>
        <begin position="217"/>
        <end position="229"/>
    </location>
</feature>
<evidence type="ECO:0008006" key="4">
    <source>
        <dbReference type="Google" id="ProtNLM"/>
    </source>
</evidence>
<proteinExistence type="predicted"/>
<feature type="compositionally biased region" description="Low complexity" evidence="1">
    <location>
        <begin position="189"/>
        <end position="198"/>
    </location>
</feature>
<dbReference type="OrthoDB" id="6142015at2759"/>
<feature type="region of interest" description="Disordered" evidence="1">
    <location>
        <begin position="169"/>
        <end position="526"/>
    </location>
</feature>
<feature type="compositionally biased region" description="Basic and acidic residues" evidence="1">
    <location>
        <begin position="385"/>
        <end position="405"/>
    </location>
</feature>
<keyword evidence="3" id="KW-1185">Reference proteome</keyword>
<gene>
    <name evidence="2" type="ORF">MCOR_52135</name>
</gene>
<accession>A0A6J8EIT5</accession>
<sequence length="1411" mass="159679">MHSCPQCGDTVKNEQKFCSNCGLKFDSSIFDQEGIICTGQNDDGTACGRQLSKNVKFCPDCATPVKKEDADVPVSDSNLFAVDKSLTLQNLQNTIGPTDSEVKQHNNGITHSTEQEQEGQTVPNQNVSEDSMIKNNDVANGNRKQIPSSTDSVPSDPQASVILVADQQTPEPNAEHAEGQKKNPDSTPESQEQASKSKSASEDHSPESKSSSKRQTQDNPTGQEQIPDSDSNDSKPFSHEQEGSNRDEDKMEVSPSQPPGSKIKTCQTQNDTGEKILETPAKKLKLANESDSSRFQESSIKEGPVTTQPHSVFGSDKNQDKTTVSETTTDSPPGPDKNQDKTIDSETTDFQAGPGSERFKDSFIFGEASNDANPSYFKGESSSQKGDKKGYEGREDGLKEKDKAGQKSAMVSEKEEEQDEETSADDSSDSKDSDSEKSDEDGKTLPASQKRKKDRKKNKKIKEEKKKERKKKKSSKKENPSNSQSDLGNTNASAKGPKSGSSRQRNSGKTSETTQGATAVDKAGGRRHTSYSSIEVYFHVVIVPTLLENPDKDSVVIEFDKNTRSGEEWNKKQFKVKLDRSSSDEYTVGSVMVTIPKYLISESNGLFYNYSVDHGKGQDNCISEYFHIAGMTLAEKGYKRYLKIPIKDYSTGVYHKYDGVAREDPRLGKSKNLWHTVKDTVKKFVGFDDYYTVLKDDAKRSVSLFHPKWQLNSLKTDGLNGEEMMCQVVNINEGLRSVYVQQMKLIDGTVFDGLFAKALIPPMKKIIHQLENMKKDKLDAEGKTLHLVTAVTVTHTVVTFEVGLEVKERRMLCEALLPCPDYDTKTSPDVEELKTFLSTDLKKVTDSVLKFSRGIAEKTSDPSWLYCVPVIHFLLKKCKPFENAPSKINHDDREPEWWGIVEYKKDIDHFKYKSKWDRPADQVVKKLTPYFEVDYLLPRTFLGSLNLDMLYSIVTANSIPPDISLASTCYYIKGYNSNKELIKKLAKHVARKSISENLDMSTPGLTNAYRTYRIAANLLEESLKFRISNEPIHLPAIEVFLKSSDAYDKIQNKLDLNKNEYKQINISKDGHLRKLEDFKGRIVHWLSEDIHYKELDFLKRWNSALKMKIPEGNIKESYAKHLQERLQGMLENKGSDEKLIEIYCEHTESFDGTIQEILSKVALKAVNKCDSFDWRNQKDERCNMRLGKLLSSVFERSWDIRKLDDPHEVLHHAITWGPFPTYMEMYCSIRKALTEECQNLLKRFEEVIQSFIVALIQGNISIKILRKLTSRSVSFQKILIAMKNENSETIMKTLTIRSRELEAFDNTYQIVQEFTYVCIHCKADTALLETKLKIFNAPDMVSLNKLVKTVLLENLKDPENYRPIVIVFDLCPEELDILPKILECCKSFLFMKIWEKKGLEQQNEERVQITG</sequence>
<feature type="region of interest" description="Disordered" evidence="1">
    <location>
        <begin position="110"/>
        <end position="156"/>
    </location>
</feature>
<protein>
    <recommendedName>
        <fullName evidence="4">RNF213</fullName>
    </recommendedName>
</protein>
<feature type="compositionally biased region" description="Basic and acidic residues" evidence="1">
    <location>
        <begin position="173"/>
        <end position="184"/>
    </location>
</feature>
<dbReference type="EMBL" id="CACVKT020009053">
    <property type="protein sequence ID" value="CAC5419846.1"/>
    <property type="molecule type" value="Genomic_DNA"/>
</dbReference>
<organism evidence="2 3">
    <name type="scientific">Mytilus coruscus</name>
    <name type="common">Sea mussel</name>
    <dbReference type="NCBI Taxonomy" id="42192"/>
    <lineage>
        <taxon>Eukaryota</taxon>
        <taxon>Metazoa</taxon>
        <taxon>Spiralia</taxon>
        <taxon>Lophotrochozoa</taxon>
        <taxon>Mollusca</taxon>
        <taxon>Bivalvia</taxon>
        <taxon>Autobranchia</taxon>
        <taxon>Pteriomorphia</taxon>
        <taxon>Mytilida</taxon>
        <taxon>Mytiloidea</taxon>
        <taxon>Mytilidae</taxon>
        <taxon>Mytilinae</taxon>
        <taxon>Mytilus</taxon>
    </lineage>
</organism>
<name>A0A6J8EIT5_MYTCO</name>
<evidence type="ECO:0000313" key="3">
    <source>
        <dbReference type="Proteomes" id="UP000507470"/>
    </source>
</evidence>
<evidence type="ECO:0000256" key="1">
    <source>
        <dbReference type="SAM" id="MobiDB-lite"/>
    </source>
</evidence>
<feature type="compositionally biased region" description="Polar residues" evidence="1">
    <location>
        <begin position="484"/>
        <end position="517"/>
    </location>
</feature>
<feature type="compositionally biased region" description="Acidic residues" evidence="1">
    <location>
        <begin position="414"/>
        <end position="427"/>
    </location>
</feature>
<reference evidence="2 3" key="1">
    <citation type="submission" date="2020-06" db="EMBL/GenBank/DDBJ databases">
        <authorList>
            <person name="Li R."/>
            <person name="Bekaert M."/>
        </authorList>
    </citation>
    <scope>NUCLEOTIDE SEQUENCE [LARGE SCALE GENOMIC DNA]</scope>
    <source>
        <strain evidence="3">wild</strain>
    </source>
</reference>
<evidence type="ECO:0000313" key="2">
    <source>
        <dbReference type="EMBL" id="CAC5419846.1"/>
    </source>
</evidence>